<dbReference type="AlphaFoldDB" id="A0A919SII6"/>
<feature type="transmembrane region" description="Helical" evidence="6">
    <location>
        <begin position="106"/>
        <end position="127"/>
    </location>
</feature>
<feature type="transmembrane region" description="Helical" evidence="6">
    <location>
        <begin position="139"/>
        <end position="167"/>
    </location>
</feature>
<keyword evidence="2" id="KW-0813">Transport</keyword>
<dbReference type="Pfam" id="PF07690">
    <property type="entry name" value="MFS_1"/>
    <property type="match status" value="1"/>
</dbReference>
<feature type="transmembrane region" description="Helical" evidence="6">
    <location>
        <begin position="20"/>
        <end position="44"/>
    </location>
</feature>
<feature type="transmembrane region" description="Helical" evidence="6">
    <location>
        <begin position="81"/>
        <end position="100"/>
    </location>
</feature>
<evidence type="ECO:0000256" key="3">
    <source>
        <dbReference type="ARBA" id="ARBA00022692"/>
    </source>
</evidence>
<evidence type="ECO:0000313" key="9">
    <source>
        <dbReference type="Proteomes" id="UP000680865"/>
    </source>
</evidence>
<gene>
    <name evidence="8" type="ORF">Aco04nite_24730</name>
</gene>
<dbReference type="Gene3D" id="1.20.1250.20">
    <property type="entry name" value="MFS general substrate transporter like domains"/>
    <property type="match status" value="1"/>
</dbReference>
<evidence type="ECO:0000256" key="2">
    <source>
        <dbReference type="ARBA" id="ARBA00022448"/>
    </source>
</evidence>
<feature type="transmembrane region" description="Helical" evidence="6">
    <location>
        <begin position="331"/>
        <end position="348"/>
    </location>
</feature>
<accession>A0A919SII6</accession>
<feature type="transmembrane region" description="Helical" evidence="6">
    <location>
        <begin position="229"/>
        <end position="246"/>
    </location>
</feature>
<dbReference type="Gene3D" id="1.20.1720.10">
    <property type="entry name" value="Multidrug resistance protein D"/>
    <property type="match status" value="1"/>
</dbReference>
<dbReference type="PROSITE" id="PS50850">
    <property type="entry name" value="MFS"/>
    <property type="match status" value="1"/>
</dbReference>
<dbReference type="SUPFAM" id="SSF103473">
    <property type="entry name" value="MFS general substrate transporter"/>
    <property type="match status" value="1"/>
</dbReference>
<sequence length="454" mass="47096">MTAMTTAPAAFDRRLLPPMLLGTVLNPVNSSMIAVALIPIGLALGASPAQTAWLVSGLYLATAVGQPVVGKLVDTYGPRKLYLAGAVLLGLGGLAGALAPDLWVLVIARVLIGFGTCAGYPAAMYLVRREAERTGAKSPAGVLTALAVGAQTVAVVGPTVGGLLIGLGGWRTIFAINVPMALLCLVLGTWRLPRTAAPRERPRFDVIGIGLFAVSLTALLFFLMEPHVVTLWLLALTVAGGAGFAVRELRTREPFLDLRVLGGNGPLLTTYGRNLLAYAVSYAFIYGYTQWLEAGRGLSASHAGLILLPSFLMAIVVSTLTGRHRGVRAKLLVGAAAQIVACALLLVVDQGTPLVALIGLGLVVGIPQGLNNLANQNAVFHQAQADRMGQSAGLLRTFTYLGAILASAANGAFLGADAGTAGLHHLAIFMLGAATLMLVVIIPDRSLKLVNAQR</sequence>
<evidence type="ECO:0000259" key="7">
    <source>
        <dbReference type="PROSITE" id="PS50850"/>
    </source>
</evidence>
<organism evidence="8 9">
    <name type="scientific">Winogradskya consettensis</name>
    <dbReference type="NCBI Taxonomy" id="113560"/>
    <lineage>
        <taxon>Bacteria</taxon>
        <taxon>Bacillati</taxon>
        <taxon>Actinomycetota</taxon>
        <taxon>Actinomycetes</taxon>
        <taxon>Micromonosporales</taxon>
        <taxon>Micromonosporaceae</taxon>
        <taxon>Winogradskya</taxon>
    </lineage>
</organism>
<keyword evidence="4 6" id="KW-1133">Transmembrane helix</keyword>
<feature type="domain" description="Major facilitator superfamily (MFS) profile" evidence="7">
    <location>
        <begin position="15"/>
        <end position="446"/>
    </location>
</feature>
<dbReference type="EMBL" id="BOQP01000010">
    <property type="protein sequence ID" value="GIM71328.1"/>
    <property type="molecule type" value="Genomic_DNA"/>
</dbReference>
<name>A0A919SII6_9ACTN</name>
<reference evidence="8" key="1">
    <citation type="submission" date="2021-03" db="EMBL/GenBank/DDBJ databases">
        <title>Whole genome shotgun sequence of Actinoplanes consettensis NBRC 14913.</title>
        <authorList>
            <person name="Komaki H."/>
            <person name="Tamura T."/>
        </authorList>
    </citation>
    <scope>NUCLEOTIDE SEQUENCE</scope>
    <source>
        <strain evidence="8">NBRC 14913</strain>
    </source>
</reference>
<evidence type="ECO:0000256" key="6">
    <source>
        <dbReference type="SAM" id="Phobius"/>
    </source>
</evidence>
<evidence type="ECO:0000256" key="5">
    <source>
        <dbReference type="ARBA" id="ARBA00023136"/>
    </source>
</evidence>
<keyword evidence="5 6" id="KW-0472">Membrane</keyword>
<feature type="transmembrane region" description="Helical" evidence="6">
    <location>
        <begin position="173"/>
        <end position="192"/>
    </location>
</feature>
<keyword evidence="9" id="KW-1185">Reference proteome</keyword>
<evidence type="ECO:0000256" key="1">
    <source>
        <dbReference type="ARBA" id="ARBA00004429"/>
    </source>
</evidence>
<evidence type="ECO:0000256" key="4">
    <source>
        <dbReference type="ARBA" id="ARBA00022989"/>
    </source>
</evidence>
<comment type="caution">
    <text evidence="8">The sequence shown here is derived from an EMBL/GenBank/DDBJ whole genome shotgun (WGS) entry which is preliminary data.</text>
</comment>
<protein>
    <submittedName>
        <fullName evidence="8">MFS transporter</fullName>
    </submittedName>
</protein>
<feature type="transmembrane region" description="Helical" evidence="6">
    <location>
        <begin position="422"/>
        <end position="442"/>
    </location>
</feature>
<dbReference type="PANTHER" id="PTHR23501">
    <property type="entry name" value="MAJOR FACILITATOR SUPERFAMILY"/>
    <property type="match status" value="1"/>
</dbReference>
<dbReference type="InterPro" id="IPR020846">
    <property type="entry name" value="MFS_dom"/>
</dbReference>
<feature type="transmembrane region" description="Helical" evidence="6">
    <location>
        <begin position="267"/>
        <end position="288"/>
    </location>
</feature>
<dbReference type="GO" id="GO:0022857">
    <property type="term" value="F:transmembrane transporter activity"/>
    <property type="evidence" value="ECO:0007669"/>
    <property type="project" value="InterPro"/>
</dbReference>
<feature type="transmembrane region" description="Helical" evidence="6">
    <location>
        <begin position="50"/>
        <end position="69"/>
    </location>
</feature>
<feature type="transmembrane region" description="Helical" evidence="6">
    <location>
        <begin position="204"/>
        <end position="223"/>
    </location>
</feature>
<proteinExistence type="predicted"/>
<feature type="transmembrane region" description="Helical" evidence="6">
    <location>
        <begin position="394"/>
        <end position="416"/>
    </location>
</feature>
<dbReference type="PANTHER" id="PTHR23501:SF191">
    <property type="entry name" value="VACUOLAR BASIC AMINO ACID TRANSPORTER 4"/>
    <property type="match status" value="1"/>
</dbReference>
<dbReference type="Proteomes" id="UP000680865">
    <property type="component" value="Unassembled WGS sequence"/>
</dbReference>
<dbReference type="InterPro" id="IPR036259">
    <property type="entry name" value="MFS_trans_sf"/>
</dbReference>
<keyword evidence="3 6" id="KW-0812">Transmembrane</keyword>
<evidence type="ECO:0000313" key="8">
    <source>
        <dbReference type="EMBL" id="GIM71328.1"/>
    </source>
</evidence>
<dbReference type="GO" id="GO:0005886">
    <property type="term" value="C:plasma membrane"/>
    <property type="evidence" value="ECO:0007669"/>
    <property type="project" value="UniProtKB-SubCell"/>
</dbReference>
<comment type="subcellular location">
    <subcellularLocation>
        <location evidence="1">Cell inner membrane</location>
        <topology evidence="1">Multi-pass membrane protein</topology>
    </subcellularLocation>
</comment>
<feature type="transmembrane region" description="Helical" evidence="6">
    <location>
        <begin position="300"/>
        <end position="319"/>
    </location>
</feature>
<feature type="transmembrane region" description="Helical" evidence="6">
    <location>
        <begin position="354"/>
        <end position="373"/>
    </location>
</feature>
<dbReference type="InterPro" id="IPR011701">
    <property type="entry name" value="MFS"/>
</dbReference>